<proteinExistence type="predicted"/>
<dbReference type="GO" id="GO:0003723">
    <property type="term" value="F:RNA binding"/>
    <property type="evidence" value="ECO:0007669"/>
    <property type="project" value="UniProtKB-KW"/>
</dbReference>
<reference evidence="7 8" key="1">
    <citation type="journal article" date="2016" name="Sci. Rep.">
        <title>Peltaster fructicola genome reveals evolution from an invasive phytopathogen to an ectophytic parasite.</title>
        <authorList>
            <person name="Xu C."/>
            <person name="Chen H."/>
            <person name="Gleason M.L."/>
            <person name="Xu J.R."/>
            <person name="Liu H."/>
            <person name="Zhang R."/>
            <person name="Sun G."/>
        </authorList>
    </citation>
    <scope>NUCLEOTIDE SEQUENCE [LARGE SCALE GENOMIC DNA]</scope>
    <source>
        <strain evidence="7 8">LNHT1506</strain>
    </source>
</reference>
<dbReference type="GO" id="GO:0071051">
    <property type="term" value="P:poly(A)-dependent snoRNA 3'-end processing"/>
    <property type="evidence" value="ECO:0007669"/>
    <property type="project" value="TreeGrafter"/>
</dbReference>
<dbReference type="Pfam" id="PF15985">
    <property type="entry name" value="KH_6"/>
    <property type="match status" value="1"/>
</dbReference>
<dbReference type="GO" id="GO:0071035">
    <property type="term" value="P:nuclear polyadenylation-dependent rRNA catabolic process"/>
    <property type="evidence" value="ECO:0007669"/>
    <property type="project" value="TreeGrafter"/>
</dbReference>
<dbReference type="SUPFAM" id="SSF54791">
    <property type="entry name" value="Eukaryotic type KH-domain (KH-domain type I)"/>
    <property type="match status" value="1"/>
</dbReference>
<dbReference type="EMBL" id="CP051141">
    <property type="protein sequence ID" value="QIW98579.1"/>
    <property type="molecule type" value="Genomic_DNA"/>
</dbReference>
<dbReference type="OrthoDB" id="340500at2759"/>
<dbReference type="InterPro" id="IPR049469">
    <property type="entry name" value="RRP40_KH-I"/>
</dbReference>
<dbReference type="GO" id="GO:0000467">
    <property type="term" value="P:exonucleolytic trimming to generate mature 3'-end of 5.8S rRNA from tricistronic rRNA transcript (SSU-rRNA, 5.8S rRNA, LSU-rRNA)"/>
    <property type="evidence" value="ECO:0007669"/>
    <property type="project" value="TreeGrafter"/>
</dbReference>
<dbReference type="InterPro" id="IPR036612">
    <property type="entry name" value="KH_dom_type_1_sf"/>
</dbReference>
<evidence type="ECO:0000256" key="4">
    <source>
        <dbReference type="ARBA" id="ARBA00022884"/>
    </source>
</evidence>
<dbReference type="GO" id="GO:0000177">
    <property type="term" value="C:cytoplasmic exosome (RNase complex)"/>
    <property type="evidence" value="ECO:0007669"/>
    <property type="project" value="TreeGrafter"/>
</dbReference>
<dbReference type="GO" id="GO:0071038">
    <property type="term" value="P:TRAMP-dependent tRNA surveillance pathway"/>
    <property type="evidence" value="ECO:0007669"/>
    <property type="project" value="TreeGrafter"/>
</dbReference>
<organism evidence="7 8">
    <name type="scientific">Peltaster fructicola</name>
    <dbReference type="NCBI Taxonomy" id="286661"/>
    <lineage>
        <taxon>Eukaryota</taxon>
        <taxon>Fungi</taxon>
        <taxon>Dikarya</taxon>
        <taxon>Ascomycota</taxon>
        <taxon>Pezizomycotina</taxon>
        <taxon>Dothideomycetes</taxon>
        <taxon>Dothideomycetes incertae sedis</taxon>
        <taxon>Peltaster</taxon>
    </lineage>
</organism>
<sequence>MDEGQVILLPGEAVPSTLLPPTRKGVLTLGPGLRHVMPSEIISTTAGTLNKNDKKGATWLEFESGRYVPTLGDLVVAQIHHGATDQYYCMLAPHTSNAVLGHLAFEGANRKTRPQLKSGDVVYARVCRAVKGEDVEIECVNSATGKSDGLGPLKGGMIFNVSLAYARGLMAPGENDATAMLQALGEKISFEIAVGRNGLIWLNGADVKTTLSIGKALTDADQRKA</sequence>
<name>A0A6H0XVV4_9PEZI</name>
<dbReference type="InterPro" id="IPR026699">
    <property type="entry name" value="Exosome_RNA_bind1/RRP40/RRP4"/>
</dbReference>
<evidence type="ECO:0008006" key="9">
    <source>
        <dbReference type="Google" id="ProtNLM"/>
    </source>
</evidence>
<dbReference type="GO" id="GO:0071034">
    <property type="term" value="P:CUT catabolic process"/>
    <property type="evidence" value="ECO:0007669"/>
    <property type="project" value="TreeGrafter"/>
</dbReference>
<evidence type="ECO:0000256" key="3">
    <source>
        <dbReference type="ARBA" id="ARBA00022835"/>
    </source>
</evidence>
<dbReference type="InterPro" id="IPR012340">
    <property type="entry name" value="NA-bd_OB-fold"/>
</dbReference>
<evidence type="ECO:0000259" key="6">
    <source>
        <dbReference type="Pfam" id="PF18311"/>
    </source>
</evidence>
<keyword evidence="8" id="KW-1185">Reference proteome</keyword>
<evidence type="ECO:0000256" key="2">
    <source>
        <dbReference type="ARBA" id="ARBA00022490"/>
    </source>
</evidence>
<dbReference type="Pfam" id="PF18311">
    <property type="entry name" value="Rrp40_N"/>
    <property type="match status" value="1"/>
</dbReference>
<keyword evidence="3" id="KW-0271">Exosome</keyword>
<evidence type="ECO:0000313" key="7">
    <source>
        <dbReference type="EMBL" id="QIW98579.1"/>
    </source>
</evidence>
<dbReference type="Gene3D" id="3.30.1370.10">
    <property type="entry name" value="K Homology domain, type 1"/>
    <property type="match status" value="1"/>
</dbReference>
<evidence type="ECO:0000256" key="1">
    <source>
        <dbReference type="ARBA" id="ARBA00004123"/>
    </source>
</evidence>
<keyword evidence="4" id="KW-0694">RNA-binding</keyword>
<dbReference type="FunFam" id="2.40.50.140:FF:000127">
    <property type="entry name" value="Exosome complex component RRP40"/>
    <property type="match status" value="1"/>
</dbReference>
<dbReference type="InterPro" id="IPR004088">
    <property type="entry name" value="KH_dom_type_1"/>
</dbReference>
<protein>
    <recommendedName>
        <fullName evidence="9">Ribosomal RNA-processing protein 40</fullName>
    </recommendedName>
</protein>
<comment type="subcellular location">
    <subcellularLocation>
        <location evidence="1">Nucleus</location>
    </subcellularLocation>
</comment>
<dbReference type="SUPFAM" id="SSF50249">
    <property type="entry name" value="Nucleic acid-binding proteins"/>
    <property type="match status" value="1"/>
</dbReference>
<dbReference type="PANTHER" id="PTHR21321">
    <property type="entry name" value="PNAS-3 RELATED"/>
    <property type="match status" value="1"/>
</dbReference>
<dbReference type="CDD" id="cd22526">
    <property type="entry name" value="KH-I_Rrp40"/>
    <property type="match status" value="1"/>
</dbReference>
<keyword evidence="2" id="KW-0963">Cytoplasm</keyword>
<dbReference type="AlphaFoldDB" id="A0A6H0XVV4"/>
<gene>
    <name evidence="7" type="ORF">AMS68_004097</name>
</gene>
<dbReference type="GO" id="GO:0000176">
    <property type="term" value="C:nuclear exosome (RNase complex)"/>
    <property type="evidence" value="ECO:0007669"/>
    <property type="project" value="TreeGrafter"/>
</dbReference>
<evidence type="ECO:0000259" key="5">
    <source>
        <dbReference type="Pfam" id="PF15985"/>
    </source>
</evidence>
<dbReference type="Proteomes" id="UP000503462">
    <property type="component" value="Chromosome 3"/>
</dbReference>
<dbReference type="Gene3D" id="2.40.50.140">
    <property type="entry name" value="Nucleic acid-binding proteins"/>
    <property type="match status" value="1"/>
</dbReference>
<dbReference type="GO" id="GO:0034475">
    <property type="term" value="P:U4 snRNA 3'-end processing"/>
    <property type="evidence" value="ECO:0007669"/>
    <property type="project" value="TreeGrafter"/>
</dbReference>
<feature type="domain" description="Exosome complex exonuclease Rrp40 N-terminal" evidence="6">
    <location>
        <begin position="27"/>
        <end position="66"/>
    </location>
</feature>
<dbReference type="InterPro" id="IPR041054">
    <property type="entry name" value="Rrp40_N_euk"/>
</dbReference>
<dbReference type="PANTHER" id="PTHR21321:SF1">
    <property type="entry name" value="EXOSOME COMPLEX COMPONENT RRP40"/>
    <property type="match status" value="1"/>
</dbReference>
<feature type="domain" description="K Homology" evidence="5">
    <location>
        <begin position="156"/>
        <end position="207"/>
    </location>
</feature>
<dbReference type="Pfam" id="PF21262">
    <property type="entry name" value="RRP40_S1"/>
    <property type="match status" value="1"/>
</dbReference>
<evidence type="ECO:0000313" key="8">
    <source>
        <dbReference type="Proteomes" id="UP000503462"/>
    </source>
</evidence>
<accession>A0A6H0XVV4</accession>
<dbReference type="FunFam" id="2.40.50.100:FF:000073">
    <property type="entry name" value="Putative Exosome complex component RRP40"/>
    <property type="match status" value="1"/>
</dbReference>